<sequence>MKFSKQLSYNAVAEWRKWYLDYSYLKKFLKNFESRKSLEGMSGGSGEEESALSVGPTEQQDSPLSSPRPSLQDEVPFEGNSSRHAASSVALPRNEGNDSSSAWSASPGVGDNVSDTEQQTKFSTAQGQQVVSLGCTDKELLGISVEDNMAAEDKFQELENRFFRLLWEEANKVDSFYRFLKRRLDSVTYRLTDAQVLSDLDSKERSTLRQDLVEHFLEVVELQNFAALNRTGFEKILKKHDKLVGMNTKEEFLSRLEQYSFYNAQELNSLKERLELIYSSLFCNNDISRAKDELYGSVREMIVWERNTIWREMLQQERKLTNITSRQYTGDVSSSSAAFMETKPWQLLFGFIILSFTLLLPIFSSQYAAAHRCLAMLNFVGFLWVTEAVPLYVTSLSVPFLAVVMRCFVDSHGRTLSPHETAIQVLSSMASPVIMLILGGYSLAAALSKHTIDKWLATLILSRFKEPRLFLLLVMLLGVTLSMFLSNVAVPVLLFSVLRPLLIGLPPASLPFVKCVILGVAFSGNIGGMTTPIASPQNAIAIEQLSASDPIGFIEWTLLSLPLCLLIVAIIHRLLIFWYRPSSERLPILPVHSIHWNKEQLLTLFTLFFSIFLWGCKPVLNILGSEGIVAIVPIVIFFGSGVLGKEDFNSMPWNVIYLVAGGIALGTAVKSSQLLDIVTNSLESVILRHSLWLVFSVFCIFTMVCSLLVSHTVSAIIILPILSQVGVHMGHVRLFVLGGAMACSCSMALPVSSFPNMCALHVENETGKRYVHNKDFLSTGTISSVIAGGCLCTVGFVLFYLVRL</sequence>
<feature type="compositionally biased region" description="Polar residues" evidence="6">
    <location>
        <begin position="113"/>
        <end position="128"/>
    </location>
</feature>
<evidence type="ECO:0000256" key="7">
    <source>
        <dbReference type="SAM" id="Phobius"/>
    </source>
</evidence>
<dbReference type="PANTHER" id="PTHR10283">
    <property type="entry name" value="SOLUTE CARRIER FAMILY 13 MEMBER"/>
    <property type="match status" value="1"/>
</dbReference>
<feature type="transmembrane region" description="Helical" evidence="7">
    <location>
        <begin position="422"/>
        <end position="448"/>
    </location>
</feature>
<feature type="transmembrane region" description="Helical" evidence="7">
    <location>
        <begin position="345"/>
        <end position="363"/>
    </location>
</feature>
<dbReference type="Pfam" id="PF03105">
    <property type="entry name" value="SPX"/>
    <property type="match status" value="2"/>
</dbReference>
<name>A0AAV9IFL5_9RHOD</name>
<feature type="compositionally biased region" description="Polar residues" evidence="6">
    <location>
        <begin position="56"/>
        <end position="69"/>
    </location>
</feature>
<gene>
    <name evidence="9" type="ORF">GAYE_SCF19G3920</name>
</gene>
<feature type="transmembrane region" description="Helical" evidence="7">
    <location>
        <begin position="776"/>
        <end position="802"/>
    </location>
</feature>
<evidence type="ECO:0000256" key="3">
    <source>
        <dbReference type="ARBA" id="ARBA00022692"/>
    </source>
</evidence>
<feature type="transmembrane region" description="Helical" evidence="7">
    <location>
        <begin position="734"/>
        <end position="756"/>
    </location>
</feature>
<dbReference type="PROSITE" id="PS51382">
    <property type="entry name" value="SPX"/>
    <property type="match status" value="1"/>
</dbReference>
<feature type="domain" description="SPX" evidence="8">
    <location>
        <begin position="1"/>
        <end position="254"/>
    </location>
</feature>
<evidence type="ECO:0000313" key="10">
    <source>
        <dbReference type="Proteomes" id="UP001300502"/>
    </source>
</evidence>
<proteinExistence type="predicted"/>
<dbReference type="CDD" id="cd01115">
    <property type="entry name" value="SLC13_permease"/>
    <property type="match status" value="1"/>
</dbReference>
<evidence type="ECO:0000256" key="4">
    <source>
        <dbReference type="ARBA" id="ARBA00022989"/>
    </source>
</evidence>
<comment type="caution">
    <text evidence="9">The sequence shown here is derived from an EMBL/GenBank/DDBJ whole genome shotgun (WGS) entry which is preliminary data.</text>
</comment>
<organism evidence="9 10">
    <name type="scientific">Galdieria yellowstonensis</name>
    <dbReference type="NCBI Taxonomy" id="3028027"/>
    <lineage>
        <taxon>Eukaryota</taxon>
        <taxon>Rhodophyta</taxon>
        <taxon>Bangiophyceae</taxon>
        <taxon>Galdieriales</taxon>
        <taxon>Galdieriaceae</taxon>
        <taxon>Galdieria</taxon>
    </lineage>
</organism>
<feature type="transmembrane region" description="Helical" evidence="7">
    <location>
        <begin position="622"/>
        <end position="643"/>
    </location>
</feature>
<dbReference type="GO" id="GO:0005315">
    <property type="term" value="F:phosphate transmembrane transporter activity"/>
    <property type="evidence" value="ECO:0007669"/>
    <property type="project" value="TreeGrafter"/>
</dbReference>
<keyword evidence="10" id="KW-1185">Reference proteome</keyword>
<feature type="transmembrane region" description="Helical" evidence="7">
    <location>
        <begin position="600"/>
        <end position="616"/>
    </location>
</feature>
<dbReference type="GO" id="GO:0006797">
    <property type="term" value="P:polyphosphate metabolic process"/>
    <property type="evidence" value="ECO:0007669"/>
    <property type="project" value="TreeGrafter"/>
</dbReference>
<feature type="region of interest" description="Disordered" evidence="6">
    <location>
        <begin position="38"/>
        <end position="128"/>
    </location>
</feature>
<dbReference type="AlphaFoldDB" id="A0AAV9IFL5"/>
<reference evidence="9 10" key="1">
    <citation type="submission" date="2022-07" db="EMBL/GenBank/DDBJ databases">
        <title>Genome-wide signatures of adaptation to extreme environments.</title>
        <authorList>
            <person name="Cho C.H."/>
            <person name="Yoon H.S."/>
        </authorList>
    </citation>
    <scope>NUCLEOTIDE SEQUENCE [LARGE SCALE GENOMIC DNA]</scope>
    <source>
        <strain evidence="9 10">108.79 E11</strain>
    </source>
</reference>
<accession>A0AAV9IFL5</accession>
<evidence type="ECO:0000313" key="9">
    <source>
        <dbReference type="EMBL" id="KAK4526011.1"/>
    </source>
</evidence>
<comment type="subcellular location">
    <subcellularLocation>
        <location evidence="1">Membrane</location>
        <topology evidence="1">Multi-pass membrane protein</topology>
    </subcellularLocation>
</comment>
<dbReference type="Pfam" id="PF03600">
    <property type="entry name" value="CitMHS"/>
    <property type="match status" value="1"/>
</dbReference>
<dbReference type="GO" id="GO:0005886">
    <property type="term" value="C:plasma membrane"/>
    <property type="evidence" value="ECO:0007669"/>
    <property type="project" value="TreeGrafter"/>
</dbReference>
<feature type="transmembrane region" description="Helical" evidence="7">
    <location>
        <begin position="375"/>
        <end position="402"/>
    </location>
</feature>
<dbReference type="EMBL" id="JANCYU010000036">
    <property type="protein sequence ID" value="KAK4526011.1"/>
    <property type="molecule type" value="Genomic_DNA"/>
</dbReference>
<dbReference type="InterPro" id="IPR004331">
    <property type="entry name" value="SPX_dom"/>
</dbReference>
<feature type="transmembrane region" description="Helical" evidence="7">
    <location>
        <begin position="655"/>
        <end position="672"/>
    </location>
</feature>
<dbReference type="Proteomes" id="UP001300502">
    <property type="component" value="Unassembled WGS sequence"/>
</dbReference>
<feature type="transmembrane region" description="Helical" evidence="7">
    <location>
        <begin position="556"/>
        <end position="579"/>
    </location>
</feature>
<feature type="transmembrane region" description="Helical" evidence="7">
    <location>
        <begin position="469"/>
        <end position="498"/>
    </location>
</feature>
<dbReference type="CDD" id="cd14447">
    <property type="entry name" value="SPX"/>
    <property type="match status" value="1"/>
</dbReference>
<keyword evidence="2" id="KW-0813">Transport</keyword>
<dbReference type="GO" id="GO:0006817">
    <property type="term" value="P:phosphate ion transport"/>
    <property type="evidence" value="ECO:0007669"/>
    <property type="project" value="TreeGrafter"/>
</dbReference>
<keyword evidence="3 7" id="KW-0812">Transmembrane</keyword>
<feature type="transmembrane region" description="Helical" evidence="7">
    <location>
        <begin position="692"/>
        <end position="722"/>
    </location>
</feature>
<keyword evidence="4 7" id="KW-1133">Transmembrane helix</keyword>
<evidence type="ECO:0000256" key="2">
    <source>
        <dbReference type="ARBA" id="ARBA00022448"/>
    </source>
</evidence>
<dbReference type="InterPro" id="IPR004680">
    <property type="entry name" value="Cit_transptr-like_dom"/>
</dbReference>
<evidence type="ECO:0000256" key="5">
    <source>
        <dbReference type="ARBA" id="ARBA00023136"/>
    </source>
</evidence>
<evidence type="ECO:0000256" key="6">
    <source>
        <dbReference type="SAM" id="MobiDB-lite"/>
    </source>
</evidence>
<evidence type="ECO:0000259" key="8">
    <source>
        <dbReference type="PROSITE" id="PS51382"/>
    </source>
</evidence>
<dbReference type="PANTHER" id="PTHR10283:SF92">
    <property type="entry name" value="LOW-AFFINITY PHOSPHATE TRANSPORTER PHO91"/>
    <property type="match status" value="1"/>
</dbReference>
<keyword evidence="5 7" id="KW-0472">Membrane</keyword>
<evidence type="ECO:0000256" key="1">
    <source>
        <dbReference type="ARBA" id="ARBA00004141"/>
    </source>
</evidence>
<protein>
    <recommendedName>
        <fullName evidence="8">SPX domain-containing protein</fullName>
    </recommendedName>
</protein>